<feature type="chain" id="PRO_5007859471" description="Cupredoxin" evidence="2">
    <location>
        <begin position="20"/>
        <end position="213"/>
    </location>
</feature>
<dbReference type="Gene3D" id="2.60.40.420">
    <property type="entry name" value="Cupredoxins - blue copper proteins"/>
    <property type="match status" value="1"/>
</dbReference>
<dbReference type="PANTHER" id="PTHR34883">
    <property type="entry name" value="SERINE-RICH PROTEIN, PUTATIVE-RELATED-RELATED"/>
    <property type="match status" value="1"/>
</dbReference>
<evidence type="ECO:0008006" key="5">
    <source>
        <dbReference type="Google" id="ProtNLM"/>
    </source>
</evidence>
<accession>A0A165IQ88</accession>
<dbReference type="InParanoid" id="A0A165IQ88"/>
<evidence type="ECO:0000256" key="1">
    <source>
        <dbReference type="SAM" id="MobiDB-lite"/>
    </source>
</evidence>
<protein>
    <recommendedName>
        <fullName evidence="5">Cupredoxin</fullName>
    </recommendedName>
</protein>
<dbReference type="InterPro" id="IPR008972">
    <property type="entry name" value="Cupredoxin"/>
</dbReference>
<feature type="region of interest" description="Disordered" evidence="1">
    <location>
        <begin position="158"/>
        <end position="190"/>
    </location>
</feature>
<keyword evidence="4" id="KW-1185">Reference proteome</keyword>
<dbReference type="AlphaFoldDB" id="A0A165IQ88"/>
<keyword evidence="2" id="KW-0732">Signal</keyword>
<dbReference type="OrthoDB" id="2331100at2759"/>
<evidence type="ECO:0000313" key="4">
    <source>
        <dbReference type="Proteomes" id="UP000077266"/>
    </source>
</evidence>
<reference evidence="3 4" key="1">
    <citation type="journal article" date="2016" name="Mol. Biol. Evol.">
        <title>Comparative Genomics of Early-Diverging Mushroom-Forming Fungi Provides Insights into the Origins of Lignocellulose Decay Capabilities.</title>
        <authorList>
            <person name="Nagy L.G."/>
            <person name="Riley R."/>
            <person name="Tritt A."/>
            <person name="Adam C."/>
            <person name="Daum C."/>
            <person name="Floudas D."/>
            <person name="Sun H."/>
            <person name="Yadav J.S."/>
            <person name="Pangilinan J."/>
            <person name="Larsson K.H."/>
            <person name="Matsuura K."/>
            <person name="Barry K."/>
            <person name="Labutti K."/>
            <person name="Kuo R."/>
            <person name="Ohm R.A."/>
            <person name="Bhattacharya S.S."/>
            <person name="Shirouzu T."/>
            <person name="Yoshinaga Y."/>
            <person name="Martin F.M."/>
            <person name="Grigoriev I.V."/>
            <person name="Hibbett D.S."/>
        </authorList>
    </citation>
    <scope>NUCLEOTIDE SEQUENCE [LARGE SCALE GENOMIC DNA]</scope>
    <source>
        <strain evidence="3 4">HHB12029</strain>
    </source>
</reference>
<dbReference type="EMBL" id="KV425985">
    <property type="protein sequence ID" value="KZV93720.1"/>
    <property type="molecule type" value="Genomic_DNA"/>
</dbReference>
<organism evidence="3 4">
    <name type="scientific">Exidia glandulosa HHB12029</name>
    <dbReference type="NCBI Taxonomy" id="1314781"/>
    <lineage>
        <taxon>Eukaryota</taxon>
        <taxon>Fungi</taxon>
        <taxon>Dikarya</taxon>
        <taxon>Basidiomycota</taxon>
        <taxon>Agaricomycotina</taxon>
        <taxon>Agaricomycetes</taxon>
        <taxon>Auriculariales</taxon>
        <taxon>Exidiaceae</taxon>
        <taxon>Exidia</taxon>
    </lineage>
</organism>
<dbReference type="SUPFAM" id="SSF49503">
    <property type="entry name" value="Cupredoxins"/>
    <property type="match status" value="1"/>
</dbReference>
<proteinExistence type="predicted"/>
<dbReference type="InterPro" id="IPR052953">
    <property type="entry name" value="Ser-rich/MCO-related"/>
</dbReference>
<feature type="compositionally biased region" description="Acidic residues" evidence="1">
    <location>
        <begin position="178"/>
        <end position="187"/>
    </location>
</feature>
<dbReference type="PANTHER" id="PTHR34883:SF15">
    <property type="entry name" value="EXTRACELLULAR SERINE-RICH PROTEIN"/>
    <property type="match status" value="1"/>
</dbReference>
<name>A0A165IQ88_EXIGL</name>
<evidence type="ECO:0000256" key="2">
    <source>
        <dbReference type="SAM" id="SignalP"/>
    </source>
</evidence>
<sequence>MRTSTILTALAAASSAAYAKVIVVTVGTNLTSNGSDFSAAAVFVPNVIRASLGDQVLFNFTQGTHSVIQSTFDQPCVPISQTNTSVNGFNTGPRPAGNFESITTFPVDIDLNVINQTLWFFDQSTCGNGGVGAINVNNSSWQPYNAFVRNAVRLFGPHANDTKTQTSSSTASSGSETDSSDPAEETDGTGAALRTSVGSTIAVLAAAALAVLL</sequence>
<evidence type="ECO:0000313" key="3">
    <source>
        <dbReference type="EMBL" id="KZV93720.1"/>
    </source>
</evidence>
<dbReference type="Proteomes" id="UP000077266">
    <property type="component" value="Unassembled WGS sequence"/>
</dbReference>
<feature type="signal peptide" evidence="2">
    <location>
        <begin position="1"/>
        <end position="19"/>
    </location>
</feature>
<feature type="compositionally biased region" description="Low complexity" evidence="1">
    <location>
        <begin position="162"/>
        <end position="177"/>
    </location>
</feature>
<gene>
    <name evidence="3" type="ORF">EXIGLDRAFT_716831</name>
</gene>